<evidence type="ECO:0000256" key="1">
    <source>
        <dbReference type="ARBA" id="ARBA00000185"/>
    </source>
</evidence>
<dbReference type="InterPro" id="IPR013759">
    <property type="entry name" value="Topo_IIA_B_C"/>
</dbReference>
<dbReference type="Pfam" id="PF02518">
    <property type="entry name" value="HATPase_c"/>
    <property type="match status" value="1"/>
</dbReference>
<dbReference type="PANTHER" id="PTHR45866:SF1">
    <property type="entry name" value="DNA GYRASE SUBUNIT B, MITOCHONDRIAL"/>
    <property type="match status" value="1"/>
</dbReference>
<dbReference type="CDD" id="cd16928">
    <property type="entry name" value="HATPase_GyrB-like"/>
    <property type="match status" value="1"/>
</dbReference>
<dbReference type="InterPro" id="IPR014721">
    <property type="entry name" value="Ribsml_uS5_D2-typ_fold_subgr"/>
</dbReference>
<dbReference type="Gene3D" id="3.40.50.670">
    <property type="match status" value="1"/>
</dbReference>
<evidence type="ECO:0000256" key="5">
    <source>
        <dbReference type="ARBA" id="ARBA00022723"/>
    </source>
</evidence>
<dbReference type="NCBIfam" id="NF004189">
    <property type="entry name" value="PRK05644.1"/>
    <property type="match status" value="1"/>
</dbReference>
<evidence type="ECO:0000256" key="3">
    <source>
        <dbReference type="ARBA" id="ARBA00010708"/>
    </source>
</evidence>
<dbReference type="SUPFAM" id="SSF54211">
    <property type="entry name" value="Ribosomal protein S5 domain 2-like"/>
    <property type="match status" value="1"/>
</dbReference>
<evidence type="ECO:0000256" key="2">
    <source>
        <dbReference type="ARBA" id="ARBA00001946"/>
    </source>
</evidence>
<reference evidence="13" key="2">
    <citation type="submission" date="2020-09" db="EMBL/GenBank/DDBJ databases">
        <authorList>
            <person name="Sun Q."/>
            <person name="Zhou Y."/>
        </authorList>
    </citation>
    <scope>NUCLEOTIDE SEQUENCE</scope>
    <source>
        <strain evidence="13">CGMCC 1.12813</strain>
    </source>
</reference>
<dbReference type="AlphaFoldDB" id="A0A916WH98"/>
<dbReference type="EC" id="5.6.2.2" evidence="4"/>
<evidence type="ECO:0000256" key="4">
    <source>
        <dbReference type="ARBA" id="ARBA00012895"/>
    </source>
</evidence>
<accession>A0A916WH98</accession>
<dbReference type="CDD" id="cd00822">
    <property type="entry name" value="TopoII_Trans_DNA_gyrase"/>
    <property type="match status" value="1"/>
</dbReference>
<comment type="caution">
    <text evidence="13">The sequence shown here is derived from an EMBL/GenBank/DDBJ whole genome shotgun (WGS) entry which is preliminary data.</text>
</comment>
<dbReference type="EMBL" id="BMGB01000001">
    <property type="protein sequence ID" value="GGA97001.1"/>
    <property type="molecule type" value="Genomic_DNA"/>
</dbReference>
<dbReference type="Pfam" id="PF00986">
    <property type="entry name" value="DNA_gyraseB_C"/>
    <property type="match status" value="1"/>
</dbReference>
<dbReference type="SMART" id="SM00433">
    <property type="entry name" value="TOP2c"/>
    <property type="match status" value="1"/>
</dbReference>
<dbReference type="InterPro" id="IPR003594">
    <property type="entry name" value="HATPase_dom"/>
</dbReference>
<proteinExistence type="inferred from homology"/>
<dbReference type="Pfam" id="PF00204">
    <property type="entry name" value="DNA_gyraseB"/>
    <property type="match status" value="1"/>
</dbReference>
<name>A0A916WH98_9MICO</name>
<dbReference type="GO" id="GO:0005524">
    <property type="term" value="F:ATP binding"/>
    <property type="evidence" value="ECO:0007669"/>
    <property type="project" value="UniProtKB-KW"/>
</dbReference>
<keyword evidence="7" id="KW-0067">ATP-binding</keyword>
<dbReference type="InterPro" id="IPR018522">
    <property type="entry name" value="TopoIIA_CS"/>
</dbReference>
<gene>
    <name evidence="13" type="ORF">GCM10010979_09300</name>
</gene>
<evidence type="ECO:0000256" key="11">
    <source>
        <dbReference type="ARBA" id="ARBA00023235"/>
    </source>
</evidence>
<dbReference type="InterPro" id="IPR000565">
    <property type="entry name" value="Topo_IIA_B"/>
</dbReference>
<dbReference type="InterPro" id="IPR036890">
    <property type="entry name" value="HATPase_C_sf"/>
</dbReference>
<reference evidence="13" key="1">
    <citation type="journal article" date="2014" name="Int. J. Syst. Evol. Microbiol.">
        <title>Complete genome sequence of Corynebacterium casei LMG S-19264T (=DSM 44701T), isolated from a smear-ripened cheese.</title>
        <authorList>
            <consortium name="US DOE Joint Genome Institute (JGI-PGF)"/>
            <person name="Walter F."/>
            <person name="Albersmeier A."/>
            <person name="Kalinowski J."/>
            <person name="Ruckert C."/>
        </authorList>
    </citation>
    <scope>NUCLEOTIDE SEQUENCE</scope>
    <source>
        <strain evidence="13">CGMCC 1.12813</strain>
    </source>
</reference>
<evidence type="ECO:0000259" key="12">
    <source>
        <dbReference type="PROSITE" id="PS50880"/>
    </source>
</evidence>
<evidence type="ECO:0000313" key="14">
    <source>
        <dbReference type="Proteomes" id="UP000606922"/>
    </source>
</evidence>
<protein>
    <recommendedName>
        <fullName evidence="4">DNA topoisomerase (ATP-hydrolyzing)</fullName>
        <ecNumber evidence="4">5.6.2.2</ecNumber>
    </recommendedName>
</protein>
<dbReference type="GO" id="GO:0006265">
    <property type="term" value="P:DNA topological change"/>
    <property type="evidence" value="ECO:0007669"/>
    <property type="project" value="InterPro"/>
</dbReference>
<dbReference type="SUPFAM" id="SSF55874">
    <property type="entry name" value="ATPase domain of HSP90 chaperone/DNA topoisomerase II/histidine kinase"/>
    <property type="match status" value="1"/>
</dbReference>
<dbReference type="Gene3D" id="3.30.230.10">
    <property type="match status" value="1"/>
</dbReference>
<dbReference type="PANTHER" id="PTHR45866">
    <property type="entry name" value="DNA GYRASE/TOPOISOMERASE SUBUNIT B"/>
    <property type="match status" value="1"/>
</dbReference>
<keyword evidence="5" id="KW-0479">Metal-binding</keyword>
<evidence type="ECO:0000313" key="13">
    <source>
        <dbReference type="EMBL" id="GGA97001.1"/>
    </source>
</evidence>
<dbReference type="SUPFAM" id="SSF56719">
    <property type="entry name" value="Type II DNA topoisomerase"/>
    <property type="match status" value="1"/>
</dbReference>
<dbReference type="SMART" id="SM00387">
    <property type="entry name" value="HATPase_c"/>
    <property type="match status" value="1"/>
</dbReference>
<evidence type="ECO:0000256" key="6">
    <source>
        <dbReference type="ARBA" id="ARBA00022741"/>
    </source>
</evidence>
<organism evidence="13 14">
    <name type="scientific">Conyzicola nivalis</name>
    <dbReference type="NCBI Taxonomy" id="1477021"/>
    <lineage>
        <taxon>Bacteria</taxon>
        <taxon>Bacillati</taxon>
        <taxon>Actinomycetota</taxon>
        <taxon>Actinomycetes</taxon>
        <taxon>Micrococcales</taxon>
        <taxon>Microbacteriaceae</taxon>
        <taxon>Conyzicola</taxon>
    </lineage>
</organism>
<keyword evidence="8" id="KW-0460">Magnesium</keyword>
<dbReference type="RefSeq" id="WP_188509511.1">
    <property type="nucleotide sequence ID" value="NZ_BMGB01000001.1"/>
</dbReference>
<dbReference type="FunFam" id="3.40.50.670:FF:000002">
    <property type="entry name" value="DNA gyrase subunit B"/>
    <property type="match status" value="1"/>
</dbReference>
<sequence>MAGSDYSARHLSVLEGLEAVRKRPGMYIGSTDSRGLMHCLWEIIDNSVDEALGGHGSEISVILHKDDSVEVRDRARGVPVDIEPKTGLSGVEVVFTKLHAGGKFGSGSYAASGGLHGVGASVVNALSARLDVEVDRDGKTYAMSFHRGEPGNFADTDGPSPDSPFTPFISGSELRVVGKVKKGVTGTRVRYWADPQIFTRGAAFQTEELTGRARQTAFLVPGLGIDITDERGEETTSETFRYAGGISEFVDFLSADAPLTDTWRLQGDGTFTETVPVLQETGAMVPTELTRDVEVDIALRWGTGYETVFRSFVNIIATPKGGTHQAGFEAGLMKFLRQQVELNARRLKVGNDKLDKDDILAGLTAVLNVRLPEPQFEGQTKEILGTPAVRNIVANVVAKAMAERFSSTKRDDKAQSALVLDKIVAEMKSRISARTHKETQRRKNALESSSLPAKLVDCRSNDVLNSELMIVEGDSALGTAKLARDSEYQALLPIRGKILNVQKASVSDMLSNAECASIIQVIGAGSGRTFDIEQARYGKVIIMSDADVDGAHIRTLLLTLFFRYMRPMIEAGRVYAAVPPLHRVIVMNPGSKPNETIYTYSEKELETVLAGLKKANKRYQDPIQRYKGLGEMDADQLSETTMDRRYRTLRRVTVVDAEAAEEASRVFELLMGNEVAPRKEFIIAGEGLNRSRIDV</sequence>
<dbReference type="InterPro" id="IPR001241">
    <property type="entry name" value="Topo_IIA"/>
</dbReference>
<dbReference type="Proteomes" id="UP000606922">
    <property type="component" value="Unassembled WGS sequence"/>
</dbReference>
<evidence type="ECO:0000256" key="10">
    <source>
        <dbReference type="ARBA" id="ARBA00023125"/>
    </source>
</evidence>
<evidence type="ECO:0000256" key="9">
    <source>
        <dbReference type="ARBA" id="ARBA00023029"/>
    </source>
</evidence>
<dbReference type="InterPro" id="IPR020568">
    <property type="entry name" value="Ribosomal_Su5_D2-typ_SF"/>
</dbReference>
<keyword evidence="9" id="KW-0799">Topoisomerase</keyword>
<keyword evidence="11" id="KW-0413">Isomerase</keyword>
<dbReference type="Pfam" id="PF01751">
    <property type="entry name" value="Toprim"/>
    <property type="match status" value="1"/>
</dbReference>
<feature type="domain" description="Toprim" evidence="12">
    <location>
        <begin position="466"/>
        <end position="580"/>
    </location>
</feature>
<dbReference type="Gene3D" id="3.30.565.10">
    <property type="entry name" value="Histidine kinase-like ATPase, C-terminal domain"/>
    <property type="match status" value="1"/>
</dbReference>
<evidence type="ECO:0000256" key="7">
    <source>
        <dbReference type="ARBA" id="ARBA00022840"/>
    </source>
</evidence>
<keyword evidence="10" id="KW-0238">DNA-binding</keyword>
<dbReference type="InterPro" id="IPR013760">
    <property type="entry name" value="Topo_IIA-like_dom_sf"/>
</dbReference>
<comment type="cofactor">
    <cofactor evidence="2">
        <name>Mg(2+)</name>
        <dbReference type="ChEBI" id="CHEBI:18420"/>
    </cofactor>
</comment>
<comment type="similarity">
    <text evidence="3">Belongs to the type II topoisomerase GyrB family.</text>
</comment>
<comment type="catalytic activity">
    <reaction evidence="1">
        <text>ATP-dependent breakage, passage and rejoining of double-stranded DNA.</text>
        <dbReference type="EC" id="5.6.2.2"/>
    </reaction>
</comment>
<dbReference type="GO" id="GO:0046872">
    <property type="term" value="F:metal ion binding"/>
    <property type="evidence" value="ECO:0007669"/>
    <property type="project" value="UniProtKB-KW"/>
</dbReference>
<dbReference type="InterPro" id="IPR006171">
    <property type="entry name" value="TOPRIM_dom"/>
</dbReference>
<evidence type="ECO:0000256" key="8">
    <source>
        <dbReference type="ARBA" id="ARBA00022842"/>
    </source>
</evidence>
<dbReference type="PROSITE" id="PS00177">
    <property type="entry name" value="TOPOISOMERASE_II"/>
    <property type="match status" value="1"/>
</dbReference>
<dbReference type="GO" id="GO:0034335">
    <property type="term" value="F:DNA negative supercoiling activity"/>
    <property type="evidence" value="ECO:0007669"/>
    <property type="project" value="UniProtKB-ARBA"/>
</dbReference>
<dbReference type="InterPro" id="IPR013506">
    <property type="entry name" value="Topo_IIA_bsu_dom2"/>
</dbReference>
<dbReference type="PRINTS" id="PR00418">
    <property type="entry name" value="TPI2FAMILY"/>
</dbReference>
<dbReference type="PRINTS" id="PR01159">
    <property type="entry name" value="DNAGYRASEB"/>
</dbReference>
<dbReference type="InterPro" id="IPR002288">
    <property type="entry name" value="DNA_gyrase_B_C"/>
</dbReference>
<dbReference type="PROSITE" id="PS50880">
    <property type="entry name" value="TOPRIM"/>
    <property type="match status" value="1"/>
</dbReference>
<dbReference type="GO" id="GO:0003677">
    <property type="term" value="F:DNA binding"/>
    <property type="evidence" value="ECO:0007669"/>
    <property type="project" value="UniProtKB-KW"/>
</dbReference>
<keyword evidence="14" id="KW-1185">Reference proteome</keyword>
<dbReference type="FunFam" id="3.30.565.10:FF:000088">
    <property type="entry name" value="DNA topoisomerase (ATP-hydrolyzing)"/>
    <property type="match status" value="1"/>
</dbReference>
<keyword evidence="6" id="KW-0547">Nucleotide-binding</keyword>